<keyword evidence="2" id="KW-1185">Reference proteome</keyword>
<comment type="caution">
    <text evidence="1">The sequence shown here is derived from an EMBL/GenBank/DDBJ whole genome shotgun (WGS) entry which is preliminary data.</text>
</comment>
<dbReference type="Proteomes" id="UP001055072">
    <property type="component" value="Unassembled WGS sequence"/>
</dbReference>
<gene>
    <name evidence="1" type="ORF">BDY19DRAFT_1047383</name>
</gene>
<protein>
    <submittedName>
        <fullName evidence="1">Uncharacterized protein</fullName>
    </submittedName>
</protein>
<accession>A0ACB8U7F0</accession>
<proteinExistence type="predicted"/>
<sequence>MHQCNTASGSDLVPCQPGGNILQNAVVIAAVDKRTYKRLVVWWLPIVLSDKQGIECSRKSNKFRSRSVYSASRSSSGSALGVPGNCQRLSIPQWCKVERCAFELVDELVEHHLCVPAHTWKIRPIAGLLVDVAYRALFITRFCGGNSYSEFWRDRLPTVQRGWFGPSLGVFAISRWFVRAIGSFEDGIELMYIIADGSLAKLDTFYLLILEVPPLRIFANWWVQARCFYMDAPLSIFALLADISGVTSHNASYGQQPTIQALQYDTCSVKRCIRQEFSIPKQLQYVHRLTVEAHLKLHKAASYYELPNFNSTVKRIPGNIPNAKYGLVLRKYYLVWKHCVDPETGKSLYSSALQSTDARCGLGRRYLDEEERLDKYKCIWGLQCGTDPPR</sequence>
<evidence type="ECO:0000313" key="1">
    <source>
        <dbReference type="EMBL" id="KAI0090154.1"/>
    </source>
</evidence>
<reference evidence="1" key="1">
    <citation type="journal article" date="2021" name="Environ. Microbiol.">
        <title>Gene family expansions and transcriptome signatures uncover fungal adaptations to wood decay.</title>
        <authorList>
            <person name="Hage H."/>
            <person name="Miyauchi S."/>
            <person name="Viragh M."/>
            <person name="Drula E."/>
            <person name="Min B."/>
            <person name="Chaduli D."/>
            <person name="Navarro D."/>
            <person name="Favel A."/>
            <person name="Norest M."/>
            <person name="Lesage-Meessen L."/>
            <person name="Balint B."/>
            <person name="Merenyi Z."/>
            <person name="de Eugenio L."/>
            <person name="Morin E."/>
            <person name="Martinez A.T."/>
            <person name="Baldrian P."/>
            <person name="Stursova M."/>
            <person name="Martinez M.J."/>
            <person name="Novotny C."/>
            <person name="Magnuson J.K."/>
            <person name="Spatafora J.W."/>
            <person name="Maurice S."/>
            <person name="Pangilinan J."/>
            <person name="Andreopoulos W."/>
            <person name="LaButti K."/>
            <person name="Hundley H."/>
            <person name="Na H."/>
            <person name="Kuo A."/>
            <person name="Barry K."/>
            <person name="Lipzen A."/>
            <person name="Henrissat B."/>
            <person name="Riley R."/>
            <person name="Ahrendt S."/>
            <person name="Nagy L.G."/>
            <person name="Grigoriev I.V."/>
            <person name="Martin F."/>
            <person name="Rosso M.N."/>
        </authorList>
    </citation>
    <scope>NUCLEOTIDE SEQUENCE</scope>
    <source>
        <strain evidence="1">CBS 384.51</strain>
    </source>
</reference>
<name>A0ACB8U7F0_9APHY</name>
<organism evidence="1 2">
    <name type="scientific">Irpex rosettiformis</name>
    <dbReference type="NCBI Taxonomy" id="378272"/>
    <lineage>
        <taxon>Eukaryota</taxon>
        <taxon>Fungi</taxon>
        <taxon>Dikarya</taxon>
        <taxon>Basidiomycota</taxon>
        <taxon>Agaricomycotina</taxon>
        <taxon>Agaricomycetes</taxon>
        <taxon>Polyporales</taxon>
        <taxon>Irpicaceae</taxon>
        <taxon>Irpex</taxon>
    </lineage>
</organism>
<dbReference type="EMBL" id="MU274908">
    <property type="protein sequence ID" value="KAI0090154.1"/>
    <property type="molecule type" value="Genomic_DNA"/>
</dbReference>
<evidence type="ECO:0000313" key="2">
    <source>
        <dbReference type="Proteomes" id="UP001055072"/>
    </source>
</evidence>